<proteinExistence type="predicted"/>
<feature type="transmembrane region" description="Helical" evidence="1">
    <location>
        <begin position="195"/>
        <end position="213"/>
    </location>
</feature>
<dbReference type="EMBL" id="JAQIOY010000002">
    <property type="protein sequence ID" value="MDA7424496.1"/>
    <property type="molecule type" value="Genomic_DNA"/>
</dbReference>
<keyword evidence="1" id="KW-0812">Transmembrane</keyword>
<feature type="transmembrane region" description="Helical" evidence="1">
    <location>
        <begin position="131"/>
        <end position="149"/>
    </location>
</feature>
<feature type="transmembrane region" description="Helical" evidence="1">
    <location>
        <begin position="53"/>
        <end position="72"/>
    </location>
</feature>
<organism evidence="2 3">
    <name type="scientific">Thalassococcus lentus</name>
    <dbReference type="NCBI Taxonomy" id="1210524"/>
    <lineage>
        <taxon>Bacteria</taxon>
        <taxon>Pseudomonadati</taxon>
        <taxon>Pseudomonadota</taxon>
        <taxon>Alphaproteobacteria</taxon>
        <taxon>Rhodobacterales</taxon>
        <taxon>Roseobacteraceae</taxon>
        <taxon>Thalassococcus</taxon>
    </lineage>
</organism>
<feature type="transmembrane region" description="Helical" evidence="1">
    <location>
        <begin position="156"/>
        <end position="175"/>
    </location>
</feature>
<protein>
    <submittedName>
        <fullName evidence="2">OpgC domain-containing protein</fullName>
    </submittedName>
</protein>
<accession>A0ABT4XRC3</accession>
<dbReference type="Pfam" id="PF10129">
    <property type="entry name" value="OpgC_C"/>
    <property type="match status" value="1"/>
</dbReference>
<dbReference type="Proteomes" id="UP001210720">
    <property type="component" value="Unassembled WGS sequence"/>
</dbReference>
<evidence type="ECO:0000256" key="1">
    <source>
        <dbReference type="SAM" id="Phobius"/>
    </source>
</evidence>
<name>A0ABT4XRC3_9RHOB</name>
<feature type="transmembrane region" description="Helical" evidence="1">
    <location>
        <begin position="289"/>
        <end position="308"/>
    </location>
</feature>
<evidence type="ECO:0000313" key="3">
    <source>
        <dbReference type="Proteomes" id="UP001210720"/>
    </source>
</evidence>
<keyword evidence="3" id="KW-1185">Reference proteome</keyword>
<keyword evidence="1" id="KW-1133">Transmembrane helix</keyword>
<reference evidence="2 3" key="1">
    <citation type="submission" date="2023-01" db="EMBL/GenBank/DDBJ databases">
        <title>Thalassococcus onchidii sp. nov., isolated from a marine invertebrate from the South China Sea.</title>
        <authorList>
            <person name="Xu S."/>
            <person name="Liu Z."/>
            <person name="Xu Y."/>
        </authorList>
    </citation>
    <scope>NUCLEOTIDE SEQUENCE [LARGE SCALE GENOMIC DNA]</scope>
    <source>
        <strain evidence="2 3">KCTC 32084</strain>
    </source>
</reference>
<dbReference type="InterPro" id="IPR014550">
    <property type="entry name" value="UCP028704_OpgC"/>
</dbReference>
<sequence>MNSSNPQHSSGRNTKRYSQLDVLRGITVLLAMLDHVKIQFVSDFHLFVPATRLATPCFIILFGAMIEIAYLAKFRAGADLPKIKHRIVTRFVTCWGLAILLSFVAVLSGNLGFQAGWQSVFGLAFGRFNEIFLIYAALFVILLAIWPVLSRYGSVPVLIIAAAGWLAQPWWGIILGEPTYASSFFLGYGPGYGPGLLPAMTFLGFGIAVGEFLTGRRGPAIAVAILVVACAVILSELSFGLMEAGRRFLANRWINHPGYFAVGIVAFAGMALTITAATKMRILAPTLDILARIGGQTLFVYAMGNLVLNALPQFDLPRVIGMPVALAFLIGLSLLALMGHARRNTAALGIPLWWSRTYARLLDSATQRLFQRRA</sequence>
<keyword evidence="1" id="KW-0472">Membrane</keyword>
<evidence type="ECO:0000313" key="2">
    <source>
        <dbReference type="EMBL" id="MDA7424496.1"/>
    </source>
</evidence>
<feature type="transmembrane region" description="Helical" evidence="1">
    <location>
        <begin position="320"/>
        <end position="338"/>
    </location>
</feature>
<dbReference type="RefSeq" id="WP_271431850.1">
    <property type="nucleotide sequence ID" value="NZ_JAQIOY010000002.1"/>
</dbReference>
<gene>
    <name evidence="2" type="primary">opgC</name>
    <name evidence="2" type="ORF">PFY00_07160</name>
</gene>
<comment type="caution">
    <text evidence="2">The sequence shown here is derived from an EMBL/GenBank/DDBJ whole genome shotgun (WGS) entry which is preliminary data.</text>
</comment>
<feature type="transmembrane region" description="Helical" evidence="1">
    <location>
        <begin position="259"/>
        <end position="277"/>
    </location>
</feature>
<feature type="transmembrane region" description="Helical" evidence="1">
    <location>
        <begin position="220"/>
        <end position="239"/>
    </location>
</feature>
<feature type="transmembrane region" description="Helical" evidence="1">
    <location>
        <begin position="92"/>
        <end position="111"/>
    </location>
</feature>